<evidence type="ECO:0000256" key="3">
    <source>
        <dbReference type="ARBA" id="ARBA00022840"/>
    </source>
</evidence>
<accession>A0ABQ7TBA5</accession>
<dbReference type="InterPro" id="IPR027640">
    <property type="entry name" value="Kinesin-like_fam"/>
</dbReference>
<dbReference type="Gene3D" id="3.40.850.10">
    <property type="entry name" value="Kinesin motor domain"/>
    <property type="match status" value="1"/>
</dbReference>
<dbReference type="InterPro" id="IPR001752">
    <property type="entry name" value="Kinesin_motor_dom"/>
</dbReference>
<organism evidence="9 10">
    <name type="scientific">Phrynosoma platyrhinos</name>
    <name type="common">Desert horned lizard</name>
    <dbReference type="NCBI Taxonomy" id="52577"/>
    <lineage>
        <taxon>Eukaryota</taxon>
        <taxon>Metazoa</taxon>
        <taxon>Chordata</taxon>
        <taxon>Craniata</taxon>
        <taxon>Vertebrata</taxon>
        <taxon>Euteleostomi</taxon>
        <taxon>Lepidosauria</taxon>
        <taxon>Squamata</taxon>
        <taxon>Bifurcata</taxon>
        <taxon>Unidentata</taxon>
        <taxon>Episquamata</taxon>
        <taxon>Toxicofera</taxon>
        <taxon>Iguania</taxon>
        <taxon>Phrynosomatidae</taxon>
        <taxon>Phrynosomatinae</taxon>
        <taxon>Phrynosoma</taxon>
    </lineage>
</organism>
<protein>
    <recommendedName>
        <fullName evidence="6">Kinesin-like protein</fullName>
    </recommendedName>
</protein>
<feature type="binding site" evidence="5">
    <location>
        <begin position="113"/>
        <end position="120"/>
    </location>
    <ligand>
        <name>ATP</name>
        <dbReference type="ChEBI" id="CHEBI:30616"/>
    </ligand>
</feature>
<dbReference type="InterPro" id="IPR036961">
    <property type="entry name" value="Kinesin_motor_dom_sf"/>
</dbReference>
<dbReference type="SUPFAM" id="SSF52540">
    <property type="entry name" value="P-loop containing nucleoside triphosphate hydrolases"/>
    <property type="match status" value="1"/>
</dbReference>
<dbReference type="CDD" id="cd01370">
    <property type="entry name" value="KISc_KIP3_like"/>
    <property type="match status" value="1"/>
</dbReference>
<feature type="region of interest" description="Disordered" evidence="7">
    <location>
        <begin position="685"/>
        <end position="735"/>
    </location>
</feature>
<evidence type="ECO:0000256" key="7">
    <source>
        <dbReference type="SAM" id="MobiDB-lite"/>
    </source>
</evidence>
<keyword evidence="4" id="KW-0963">Cytoplasm</keyword>
<dbReference type="PRINTS" id="PR00380">
    <property type="entry name" value="KINESINHEAVY"/>
</dbReference>
<reference evidence="9 10" key="1">
    <citation type="journal article" date="2022" name="Gigascience">
        <title>A chromosome-level genome assembly and annotation of the desert horned lizard, Phrynosoma platyrhinos, provides insight into chromosomal rearrangements among reptiles.</title>
        <authorList>
            <person name="Koochekian N."/>
            <person name="Ascanio A."/>
            <person name="Farleigh K."/>
            <person name="Card D.C."/>
            <person name="Schield D.R."/>
            <person name="Castoe T.A."/>
            <person name="Jezkova T."/>
        </authorList>
    </citation>
    <scope>NUCLEOTIDE SEQUENCE [LARGE SCALE GENOMIC DNA]</scope>
    <source>
        <strain evidence="9">NK-2021</strain>
    </source>
</reference>
<comment type="caution">
    <text evidence="9">The sequence shown here is derived from an EMBL/GenBank/DDBJ whole genome shotgun (WGS) entry which is preliminary data.</text>
</comment>
<evidence type="ECO:0000256" key="1">
    <source>
        <dbReference type="ARBA" id="ARBA00004245"/>
    </source>
</evidence>
<dbReference type="PANTHER" id="PTHR47968:SF71">
    <property type="entry name" value="KINESIN-LIKE PROTEIN"/>
    <property type="match status" value="1"/>
</dbReference>
<dbReference type="PANTHER" id="PTHR47968">
    <property type="entry name" value="CENTROMERE PROTEIN E"/>
    <property type="match status" value="1"/>
</dbReference>
<evidence type="ECO:0000313" key="9">
    <source>
        <dbReference type="EMBL" id="KAH0626949.1"/>
    </source>
</evidence>
<gene>
    <name evidence="9" type="ORF">JD844_002267</name>
</gene>
<keyword evidence="2 5" id="KW-0547">Nucleotide-binding</keyword>
<evidence type="ECO:0000313" key="10">
    <source>
        <dbReference type="Proteomes" id="UP000826234"/>
    </source>
</evidence>
<dbReference type="PROSITE" id="PS00411">
    <property type="entry name" value="KINESIN_MOTOR_1"/>
    <property type="match status" value="1"/>
</dbReference>
<keyword evidence="10" id="KW-1185">Reference proteome</keyword>
<dbReference type="InterPro" id="IPR027417">
    <property type="entry name" value="P-loop_NTPase"/>
</dbReference>
<dbReference type="InterPro" id="IPR019821">
    <property type="entry name" value="Kinesin_motor_CS"/>
</dbReference>
<evidence type="ECO:0000256" key="2">
    <source>
        <dbReference type="ARBA" id="ARBA00022741"/>
    </source>
</evidence>
<keyword evidence="4" id="KW-0206">Cytoskeleton</keyword>
<evidence type="ECO:0000256" key="5">
    <source>
        <dbReference type="PROSITE-ProRule" id="PRU00283"/>
    </source>
</evidence>
<keyword evidence="3 5" id="KW-0067">ATP-binding</keyword>
<dbReference type="Proteomes" id="UP000826234">
    <property type="component" value="Unassembled WGS sequence"/>
</dbReference>
<sequence>MVAVPPAEEGSVAVVVRVRPQTPREQEANRQSIVQVVGDSMLVFDPEDSNLPGIPVSFQAHDPASRKKGKNLIFAFDRVFGETATQVEVFENTTKEILDGVLNGYNCSVFAYGATGAGKTHTMLGSEKEPGIMYLTMQELYKKIEARKEEKHCEVLISYQEVYNEQIHDLLEPKGPLAIREDPEKGVMVHGLSFHQPKTAAQLLEMLRKGNLNRTQHPTDINATSSRSHAIFQIYVKQEDHVRGTSSDFQVAKMSLIDLAGSERASVANTKGERLREGANINRSLLALINVINSLADAKSKKNHIPYRNSKLTRLLKDSIGGNCRTIMIAAISPSALSYEDTYNTLKYANRAKEIKLLLKSNVVSPDYSLSQYAVICEQLRAEVADLRGKLQTYEKNTPDVNSNVLPILASSSSEQQDELLRVKAAALSSEVLSKRECETKELLQILKQNDGTSCIGENHVEQMNQLYLCFHKDKVVLCTDILSKVVLAFHINQDIVLPTLAPNLSTDTKCRMHTLDIRRALAFYLQRTSGSRHSERLFEPRKKLGCSDMGPSNPVEQQEKLNVWLQGMDKKQLERLAIAILCVAQRQYTLLKAANLLTPDMRAEFEELDSLVQQGSYEAHKVSMEEQVKLFTSNKAIHISLHQNAEQLADNGVLPASYSIAECANPVGSPGASPVSLEILPVPSPPFKTPALPTKKRRKSTEHLSLAEKNTPSSPKGRAKRRRKASPSAQQLGSLKEWTAFVPVDSTSTPIVGKKSPSPTSCLSSQPCPSTVTKSRVPLGTSAGQNCSTPVPLRSLNTTFDLGEDPCPSDTKLSAPAWESVQHFSHHKGAPLIPSSASHSLGAPRSRIARLRGSSVKSSQAGSTSANRIHVGIQPIDSFHLLIFVQNPSVNPELDSHLAMSHGNGARKALQFLENRYHLWMRLMLKIP</sequence>
<evidence type="ECO:0000259" key="8">
    <source>
        <dbReference type="PROSITE" id="PS50067"/>
    </source>
</evidence>
<dbReference type="PROSITE" id="PS50067">
    <property type="entry name" value="KINESIN_MOTOR_2"/>
    <property type="match status" value="1"/>
</dbReference>
<evidence type="ECO:0000256" key="4">
    <source>
        <dbReference type="ARBA" id="ARBA00023212"/>
    </source>
</evidence>
<name>A0ABQ7TBA5_PHRPL</name>
<keyword evidence="6" id="KW-0493">Microtubule</keyword>
<dbReference type="Pfam" id="PF00225">
    <property type="entry name" value="Kinesin"/>
    <property type="match status" value="1"/>
</dbReference>
<comment type="similarity">
    <text evidence="5 6">Belongs to the TRAFAC class myosin-kinesin ATPase superfamily. Kinesin family.</text>
</comment>
<comment type="subcellular location">
    <subcellularLocation>
        <location evidence="1">Cytoplasm</location>
        <location evidence="1">Cytoskeleton</location>
    </subcellularLocation>
</comment>
<evidence type="ECO:0000256" key="6">
    <source>
        <dbReference type="RuleBase" id="RU000394"/>
    </source>
</evidence>
<dbReference type="SMART" id="SM00129">
    <property type="entry name" value="KISc"/>
    <property type="match status" value="1"/>
</dbReference>
<proteinExistence type="inferred from homology"/>
<feature type="domain" description="Kinesin motor" evidence="8">
    <location>
        <begin position="11"/>
        <end position="355"/>
    </location>
</feature>
<dbReference type="EMBL" id="JAIPUX010000521">
    <property type="protein sequence ID" value="KAH0626949.1"/>
    <property type="molecule type" value="Genomic_DNA"/>
</dbReference>
<keyword evidence="5 6" id="KW-0505">Motor protein</keyword>